<keyword evidence="6" id="KW-1185">Reference proteome</keyword>
<feature type="compositionally biased region" description="Basic and acidic residues" evidence="1">
    <location>
        <begin position="158"/>
        <end position="175"/>
    </location>
</feature>
<dbReference type="InterPro" id="IPR058248">
    <property type="entry name" value="Lxx211020-like"/>
</dbReference>
<dbReference type="AlphaFoldDB" id="A0A0P8BSH6"/>
<name>A0A0P8BSH6_9HYPH</name>
<reference evidence="4 6" key="2">
    <citation type="submission" date="2016-08" db="EMBL/GenBank/DDBJ databases">
        <authorList>
            <person name="Varghese N."/>
            <person name="Submissions Spin"/>
        </authorList>
    </citation>
    <scope>NUCLEOTIDE SEQUENCE [LARGE SCALE GENOMIC DNA]</scope>
    <source>
        <strain evidence="4 6">HL-109</strain>
    </source>
</reference>
<proteinExistence type="predicted"/>
<feature type="region of interest" description="Disordered" evidence="1">
    <location>
        <begin position="156"/>
        <end position="175"/>
    </location>
</feature>
<evidence type="ECO:0000313" key="6">
    <source>
        <dbReference type="Proteomes" id="UP000182800"/>
    </source>
</evidence>
<dbReference type="Pfam" id="PF04314">
    <property type="entry name" value="PCuAC"/>
    <property type="match status" value="1"/>
</dbReference>
<feature type="chain" id="PRO_5006148554" description="Copper chaperone PCu(A)C" evidence="2">
    <location>
        <begin position="27"/>
        <end position="175"/>
    </location>
</feature>
<gene>
    <name evidence="4" type="ORF">GA0071312_3631</name>
    <name evidence="3" type="ORF">HLUCCO17_00980</name>
</gene>
<dbReference type="InterPro" id="IPR036182">
    <property type="entry name" value="PCuAC_sf"/>
</dbReference>
<dbReference type="EMBL" id="FMBM01000003">
    <property type="protein sequence ID" value="SCC82624.1"/>
    <property type="molecule type" value="Genomic_DNA"/>
</dbReference>
<protein>
    <recommendedName>
        <fullName evidence="7">Copper chaperone PCu(A)C</fullName>
    </recommendedName>
</protein>
<evidence type="ECO:0000256" key="2">
    <source>
        <dbReference type="SAM" id="SignalP"/>
    </source>
</evidence>
<reference evidence="3 5" key="1">
    <citation type="submission" date="2015-09" db="EMBL/GenBank/DDBJ databases">
        <title>Identification and resolution of microdiversity through metagenomic sequencing of parallel consortia.</title>
        <authorList>
            <person name="Nelson W.C."/>
            <person name="Romine M.F."/>
            <person name="Lindemann S.R."/>
        </authorList>
    </citation>
    <scope>NUCLEOTIDE SEQUENCE [LARGE SCALE GENOMIC DNA]</scope>
    <source>
        <strain evidence="3">HL-109</strain>
    </source>
</reference>
<dbReference type="SUPFAM" id="SSF110087">
    <property type="entry name" value="DR1885-like metal-binding protein"/>
    <property type="match status" value="1"/>
</dbReference>
<organism evidence="3 5">
    <name type="scientific">Saliniramus fredricksonii</name>
    <dbReference type="NCBI Taxonomy" id="1653334"/>
    <lineage>
        <taxon>Bacteria</taxon>
        <taxon>Pseudomonadati</taxon>
        <taxon>Pseudomonadota</taxon>
        <taxon>Alphaproteobacteria</taxon>
        <taxon>Hyphomicrobiales</taxon>
        <taxon>Salinarimonadaceae</taxon>
        <taxon>Saliniramus</taxon>
    </lineage>
</organism>
<evidence type="ECO:0000256" key="1">
    <source>
        <dbReference type="SAM" id="MobiDB-lite"/>
    </source>
</evidence>
<evidence type="ECO:0000313" key="4">
    <source>
        <dbReference type="EMBL" id="SCC82624.1"/>
    </source>
</evidence>
<dbReference type="Gene3D" id="2.60.40.1890">
    <property type="entry name" value="PCu(A)C copper chaperone"/>
    <property type="match status" value="1"/>
</dbReference>
<evidence type="ECO:0008006" key="7">
    <source>
        <dbReference type="Google" id="ProtNLM"/>
    </source>
</evidence>
<dbReference type="Proteomes" id="UP000182800">
    <property type="component" value="Unassembled WGS sequence"/>
</dbReference>
<comment type="caution">
    <text evidence="3">The sequence shown here is derived from an EMBL/GenBank/DDBJ whole genome shotgun (WGS) entry which is preliminary data.</text>
</comment>
<evidence type="ECO:0000313" key="5">
    <source>
        <dbReference type="Proteomes" id="UP000050497"/>
    </source>
</evidence>
<keyword evidence="2" id="KW-0732">Signal</keyword>
<sequence length="175" mass="18599">MNKFLTALVAAFLLAMPTSIVTPVKAHDGGDVYQSGEIIVSHLWTHATSATSDAIEVYLTIDNTGLEGDELIAATTRFTGHGRLQAPAFENGALRVVEAPTLEIAPGQTISFQQGGITLVLPNVQRVLREGDHFDIVFEFANAGAITAEVGVEAPVGADDHDHDDDHDHNGDTKS</sequence>
<dbReference type="EMBL" id="LJSX01000001">
    <property type="protein sequence ID" value="KPQ12699.1"/>
    <property type="molecule type" value="Genomic_DNA"/>
</dbReference>
<dbReference type="Proteomes" id="UP000050497">
    <property type="component" value="Unassembled WGS sequence"/>
</dbReference>
<dbReference type="STRING" id="1653334.GA0071312_3631"/>
<feature type="signal peptide" evidence="2">
    <location>
        <begin position="1"/>
        <end position="26"/>
    </location>
</feature>
<dbReference type="RefSeq" id="WP_165604073.1">
    <property type="nucleotide sequence ID" value="NZ_FMBM01000003.1"/>
</dbReference>
<accession>A0A0P8BSH6</accession>
<evidence type="ECO:0000313" key="3">
    <source>
        <dbReference type="EMBL" id="KPQ12699.1"/>
    </source>
</evidence>
<dbReference type="PANTHER" id="PTHR36302">
    <property type="entry name" value="BLR7088 PROTEIN"/>
    <property type="match status" value="1"/>
</dbReference>
<dbReference type="PANTHER" id="PTHR36302:SF1">
    <property type="entry name" value="COPPER CHAPERONE PCU(A)C"/>
    <property type="match status" value="1"/>
</dbReference>
<dbReference type="InterPro" id="IPR007410">
    <property type="entry name" value="LpqE-like"/>
</dbReference>